<dbReference type="AlphaFoldDB" id="A0A6J6L0V3"/>
<reference evidence="1" key="1">
    <citation type="submission" date="2020-05" db="EMBL/GenBank/DDBJ databases">
        <authorList>
            <person name="Chiriac C."/>
            <person name="Salcher M."/>
            <person name="Ghai R."/>
            <person name="Kavagutti S V."/>
        </authorList>
    </citation>
    <scope>NUCLEOTIDE SEQUENCE</scope>
</reference>
<protein>
    <submittedName>
        <fullName evidence="1">Unannotated protein</fullName>
    </submittedName>
</protein>
<gene>
    <name evidence="1" type="ORF">UFOPK2252_00614</name>
</gene>
<name>A0A6J6L0V3_9ZZZZ</name>
<organism evidence="1">
    <name type="scientific">freshwater metagenome</name>
    <dbReference type="NCBI Taxonomy" id="449393"/>
    <lineage>
        <taxon>unclassified sequences</taxon>
        <taxon>metagenomes</taxon>
        <taxon>ecological metagenomes</taxon>
    </lineage>
</organism>
<sequence>MATVLGIGVAVITSKCGGSFAFIRSASRCSTPNLCCSSTTTNPKSAKETPSEINACVPITIPVWPLANFA</sequence>
<evidence type="ECO:0000313" key="1">
    <source>
        <dbReference type="EMBL" id="CAB4655610.1"/>
    </source>
</evidence>
<proteinExistence type="predicted"/>
<accession>A0A6J6L0V3</accession>
<dbReference type="EMBL" id="CAEZWN010000048">
    <property type="protein sequence ID" value="CAB4655610.1"/>
    <property type="molecule type" value="Genomic_DNA"/>
</dbReference>